<dbReference type="EMBL" id="BTSX01000004">
    <property type="protein sequence ID" value="GMS95408.1"/>
    <property type="molecule type" value="Genomic_DNA"/>
</dbReference>
<accession>A0AAV5TME7</accession>
<sequence length="552" mass="59149">MTTPLATSFSPSTPHSCTPSFLKLNISGSLEIPTEVAEKDTVVGSNILMGCLSTSFQWTVGEVAVTGDSPYYLSVYLANGQVSHVCLNMDNKRDCGYIKYPLPSSSSPSTLPSSSDVTPTIDPNLQKIHDEVVNLVTNRCDSSNGTNLIESVAKLKDPQAFLETLTAVLTGALDLSNGGLSTDQVIDLMKKYINTENDDVAKAMAILMKQLSNVSITDTATLNSILSTLDAALKGSLSYSLVGDGKSLANVFGVIFGTIKGPKVNLMTAKCTAQVQGNVIYMKGDIRSAKYQDTTIPITILNDVRMMSISELQAIGFSANFPMSPFENYTIAGRRQMIKVIGKTQMMVGSGAEEPESGLCLWNCTFDHLGAQSQSLMNMTFTSWVKISSATLILPQSSSTLSSLRIGQLVPSASLKITAEFAKGSNVMTYLGGNIQLMSMNAEYVSFSITGGQFNPAPTWDVTKIIVDPVRIEGVSTDMLLSMDSQSGKGEATMDLTPANGYTMMMITGLMDVPPLSITENPTNSIHKAFFRPLVSSMSKADFENNFVSGTS</sequence>
<comment type="caution">
    <text evidence="1">The sequence shown here is derived from an EMBL/GenBank/DDBJ whole genome shotgun (WGS) entry which is preliminary data.</text>
</comment>
<dbReference type="AlphaFoldDB" id="A0AAV5TME7"/>
<evidence type="ECO:0000313" key="2">
    <source>
        <dbReference type="Proteomes" id="UP001432027"/>
    </source>
</evidence>
<dbReference type="Proteomes" id="UP001432027">
    <property type="component" value="Unassembled WGS sequence"/>
</dbReference>
<gene>
    <name evidence="1" type="ORF">PENTCL1PPCAC_17583</name>
</gene>
<keyword evidence="2" id="KW-1185">Reference proteome</keyword>
<name>A0AAV5TME7_9BILA</name>
<protein>
    <recommendedName>
        <fullName evidence="3">Lipid-binding serum glycoprotein C-terminal domain-containing protein</fullName>
    </recommendedName>
</protein>
<evidence type="ECO:0008006" key="3">
    <source>
        <dbReference type="Google" id="ProtNLM"/>
    </source>
</evidence>
<reference evidence="1" key="1">
    <citation type="submission" date="2023-10" db="EMBL/GenBank/DDBJ databases">
        <title>Genome assembly of Pristionchus species.</title>
        <authorList>
            <person name="Yoshida K."/>
            <person name="Sommer R.J."/>
        </authorList>
    </citation>
    <scope>NUCLEOTIDE SEQUENCE</scope>
    <source>
        <strain evidence="1">RS0144</strain>
    </source>
</reference>
<evidence type="ECO:0000313" key="1">
    <source>
        <dbReference type="EMBL" id="GMS95408.1"/>
    </source>
</evidence>
<proteinExistence type="predicted"/>
<organism evidence="1 2">
    <name type="scientific">Pristionchus entomophagus</name>
    <dbReference type="NCBI Taxonomy" id="358040"/>
    <lineage>
        <taxon>Eukaryota</taxon>
        <taxon>Metazoa</taxon>
        <taxon>Ecdysozoa</taxon>
        <taxon>Nematoda</taxon>
        <taxon>Chromadorea</taxon>
        <taxon>Rhabditida</taxon>
        <taxon>Rhabditina</taxon>
        <taxon>Diplogasteromorpha</taxon>
        <taxon>Diplogasteroidea</taxon>
        <taxon>Neodiplogasteridae</taxon>
        <taxon>Pristionchus</taxon>
    </lineage>
</organism>